<dbReference type="GO" id="GO:0003676">
    <property type="term" value="F:nucleic acid binding"/>
    <property type="evidence" value="ECO:0007669"/>
    <property type="project" value="InterPro"/>
</dbReference>
<keyword evidence="7" id="KW-0695">RNA-directed DNA polymerase</keyword>
<keyword evidence="5" id="KW-0255">Endonuclease</keyword>
<keyword evidence="11" id="KW-1185">Reference proteome</keyword>
<evidence type="ECO:0000256" key="7">
    <source>
        <dbReference type="ARBA" id="ARBA00022918"/>
    </source>
</evidence>
<dbReference type="InterPro" id="IPR043502">
    <property type="entry name" value="DNA/RNA_pol_sf"/>
</dbReference>
<sequence length="2476" mass="281208">MDTYTDISAVDKKLFEGRILSGAAKLTDLEKIHQDAISLEDAINRNLRVLNRDLTKMGDALDTMEKGTNNGFVAVAERVDALGQDMEKVKESVESLKSELEVRDNLEFDEIRRSSGATRFLKPTQIPPPPPQHQPSSSNINNIGLANSLGNEKDKTRNNQSTNNGGTNTRVAQNHDLELYVLGEGSSSGPQLGVFSGETASAFDEWTLRFMDYLDVFGTAWSEAEKVNRLKLYLGTQVRNIFENLLPSERNTIPNAFKNIRAKLDSPHFRELAYKRLAACYQREGELVSDFIKRLVPLVNTTSSHISAEAKEEILCRCFTEKVRPEFQRSLQLVGPLIGRKDFDKLTAYVQELEVAAERDGRNTNEVIHAISDHPSQVPRGRFTTWRPISSGNTSQSPRGFNRNSPARFATSSNAQRLGYGGYQGRNQWRSQNDRRWNSRPFCHYCRRVGHDQYNCRVRRVNDNYNRNRGPRDVKEKDTVEVREMLDNLAVQVHEMKMSGKYASANQGNIRSLQPIAQSSPQPKEKNISVEKEEPKKITSWESKGHRVRVPTLMGISLMLIMFCNCAFAINPVLIPKGPMICQTHKQAMLWEMPDIPSCPTINLTAKHEPVIEKRRIYIPNSIEFSTKAWACRKIKKNARKYTTITGVSVEEKLTHEELEVSFEECNQMIKHHSCSLGILKENNNLWQTENKIDLTPRMWFLEVVTPLGIARDCPYTKGHCILEDKTVIVWEVDNQRKCNFISVGEKEGRCMGSTWLSDDGRLGLTFGNETVIEDCGQNIVVSDQGLGSVLLSFSNVVRNKRSPEINRKKRFYDGVATSSQLASQLTYLDSSITQAINFAFAQSLRSFCEFTEMVKHWTESTYLSDPTDLARSMFSNSYLVAKRSARSLMKVWPCVPIDKGDFEFRPTKLDHCFEFLPIILKTESNEHLAFLDPTTMIISPTSKKGPCEEFRKIIIQINDQTLEVDQIEGKITSVSPRILRSHDVKMNFVDFIPSIESHAFHQLVLLNMTDIKDHAFVSNLVKVSQMTYQIHEKDSIVSTSVSNEWQEVENQIEKGLIGDYKSIWETLISILVVILALDFGIRFSMIIAEMYAGNGRLGRLIFGSEVQKAPPLRRMLDIRRVPEPIVELDEVYEEPVNRPLSSSWPPSIRNNANPNTLPRSTANTRPRSTIGINRTSGFIGTLGANANTVVIDVSLNSIPVKCLIDTGAITSVANIALAEWLGTKIFKTETYLQSASEHSMCAKQATKVQLKIAGVLAEIVIHLFNDKFHWDNHDYHFILGCDAMALLPPLVVDLRNRLFRIEGSQICIENRINRPLRNLKIYSMETCEIRPNEQCLIKAKINFPELLRHNIWIHSIDDRLEEEGLSFVPVVAKPEDGVVKIILTNPTGVTKRLFKGKTLGLASEVIKTESENILSETVCNEDVQEILSLGKTGVTIDPTYKIDFDKATVKGGDLNKLKELCEEFEDIFSKSQYDIGSCTAGEHDIITTSEEPVASRPHRVPFKYRDELQKHIDQLLASGVMVESDTPWVSNIVLVQKKDGGLRPCIDFRKLNEVTVPDHFPLPRLETILEKVGNCRYYSSLDLASGYLQIKLSERASRKCGVITEDKIYQMVNLPFGLKNATSAFARIMAHVLTGLDNVIAYVDDILIFTKSDNFEEHIKALRSVFERFRRFNLKLSPKKCVFASVSMEFLGFIVNSAGYTPSLRKTETILNLKVPTSVREVRHVIGMANFFRKHVQNFSTIVEPLTRLTRKEKPFTWGEEQQEAFDKIKKILSEKPVLIFPDYSKPFHIFCDASQVGHGGALMQWDEEKKVYGVICYCSRTLSNAERNWPPVQIELGAIIFALRQFKPFIFMSSIELHTDHKPLAFLLKKAETHQHLARWLVELQNYNIKIVHIAGKQNTLADALSRIPHEDLTPEEVDKISELEDIAEFPVCLAIESKPRVVHEVFALTLSLRSIEGEMHQVDIRNEQMEDPEASILIKFLKTGNFPNDITEGEKDEYATLAKDLCLESGVLYHHYKDHKPRIYVPISLRAMIFDSFHTTKLGGGHMDFGKTFRKCKKYFWPRMHSDIVTWYKQCITCQLRHSPNPPYRAEMCMPPINTLFAKVGLDLAGPFPKTQNGNKHILNIVCWFTKFVISVPIPDARASTIASAFLKQCYLRFGGCTELITDNASAFTSDFFKSLCAMLYINKTYAIPHWSQGNAVTERSFRTFHNILAKYINSDQPDFDEHLEFANFCYNTSVHQSTNETPFFLMYGQDPIFCVDLILDPRIREPIALNDEQEIKQKLIVSLRCAWKYAAEANSEAQLRSKAQYDKLLRNPTVSIGDRVLLRNYTGKVGSSKKFHLPWKGVFRVIDINGVHVTISSCNSPQSNPRIVHINQLKKCIEPLPYEPVCTTPRLENEELEALAEANAEEIVDMPGFSHKNVVETNVVLEQGSQEDETLGRQGLGRYNLRRNPKQKILIIASADQGKFIPKI</sequence>
<dbReference type="Gene3D" id="3.30.420.10">
    <property type="entry name" value="Ribonuclease H-like superfamily/Ribonuclease H"/>
    <property type="match status" value="1"/>
</dbReference>
<dbReference type="CDD" id="cd01647">
    <property type="entry name" value="RT_LTR"/>
    <property type="match status" value="1"/>
</dbReference>
<keyword evidence="3" id="KW-0548">Nucleotidyltransferase</keyword>
<dbReference type="PANTHER" id="PTHR37984:SF5">
    <property type="entry name" value="PROTEIN NYNRIN-LIKE"/>
    <property type="match status" value="1"/>
</dbReference>
<dbReference type="Gene3D" id="1.10.340.70">
    <property type="match status" value="1"/>
</dbReference>
<feature type="domain" description="Reverse transcriptase" evidence="9">
    <location>
        <begin position="1517"/>
        <end position="1696"/>
    </location>
</feature>
<dbReference type="InterPro" id="IPR000477">
    <property type="entry name" value="RT_dom"/>
</dbReference>
<dbReference type="GO" id="GO:0003964">
    <property type="term" value="F:RNA-directed DNA polymerase activity"/>
    <property type="evidence" value="ECO:0007669"/>
    <property type="project" value="UniProtKB-EC"/>
</dbReference>
<evidence type="ECO:0000313" key="11">
    <source>
        <dbReference type="Proteomes" id="UP000887563"/>
    </source>
</evidence>
<evidence type="ECO:0000259" key="9">
    <source>
        <dbReference type="PROSITE" id="PS50878"/>
    </source>
</evidence>
<dbReference type="Pfam" id="PF17921">
    <property type="entry name" value="Integrase_H2C2"/>
    <property type="match status" value="1"/>
</dbReference>
<evidence type="ECO:0000256" key="2">
    <source>
        <dbReference type="ARBA" id="ARBA00022679"/>
    </source>
</evidence>
<keyword evidence="4" id="KW-0540">Nuclease</keyword>
<dbReference type="Pfam" id="PF00078">
    <property type="entry name" value="RVT_1"/>
    <property type="match status" value="1"/>
</dbReference>
<proteinExistence type="predicted"/>
<evidence type="ECO:0000256" key="4">
    <source>
        <dbReference type="ARBA" id="ARBA00022722"/>
    </source>
</evidence>
<dbReference type="InterPro" id="IPR012337">
    <property type="entry name" value="RNaseH-like_sf"/>
</dbReference>
<dbReference type="GO" id="GO:0004519">
    <property type="term" value="F:endonuclease activity"/>
    <property type="evidence" value="ECO:0007669"/>
    <property type="project" value="UniProtKB-KW"/>
</dbReference>
<dbReference type="SUPFAM" id="SSF53098">
    <property type="entry name" value="Ribonuclease H-like"/>
    <property type="match status" value="1"/>
</dbReference>
<dbReference type="PROSITE" id="PS50878">
    <property type="entry name" value="RT_POL"/>
    <property type="match status" value="1"/>
</dbReference>
<feature type="region of interest" description="Disordered" evidence="8">
    <location>
        <begin position="117"/>
        <end position="172"/>
    </location>
</feature>
<feature type="compositionally biased region" description="Low complexity" evidence="8">
    <location>
        <begin position="158"/>
        <end position="170"/>
    </location>
</feature>
<dbReference type="PANTHER" id="PTHR37984">
    <property type="entry name" value="PROTEIN CBG26694"/>
    <property type="match status" value="1"/>
</dbReference>
<evidence type="ECO:0000256" key="5">
    <source>
        <dbReference type="ARBA" id="ARBA00022759"/>
    </source>
</evidence>
<keyword evidence="6" id="KW-0378">Hydrolase</keyword>
<evidence type="ECO:0000313" key="12">
    <source>
        <dbReference type="WBParaSite" id="Minc3s00525g13739"/>
    </source>
</evidence>
<dbReference type="GO" id="GO:0015074">
    <property type="term" value="P:DNA integration"/>
    <property type="evidence" value="ECO:0007669"/>
    <property type="project" value="InterPro"/>
</dbReference>
<feature type="compositionally biased region" description="Polar residues" evidence="8">
    <location>
        <begin position="387"/>
        <end position="416"/>
    </location>
</feature>
<keyword evidence="2" id="KW-0808">Transferase</keyword>
<dbReference type="Gene3D" id="3.30.70.270">
    <property type="match status" value="2"/>
</dbReference>
<dbReference type="Pfam" id="PF17917">
    <property type="entry name" value="RT_RNaseH"/>
    <property type="match status" value="1"/>
</dbReference>
<dbReference type="InterPro" id="IPR043128">
    <property type="entry name" value="Rev_trsase/Diguanyl_cyclase"/>
</dbReference>
<evidence type="ECO:0000256" key="8">
    <source>
        <dbReference type="SAM" id="MobiDB-lite"/>
    </source>
</evidence>
<evidence type="ECO:0000256" key="3">
    <source>
        <dbReference type="ARBA" id="ARBA00022695"/>
    </source>
</evidence>
<dbReference type="InterPro" id="IPR041588">
    <property type="entry name" value="Integrase_H2C2"/>
</dbReference>
<evidence type="ECO:0000256" key="6">
    <source>
        <dbReference type="ARBA" id="ARBA00022801"/>
    </source>
</evidence>
<protein>
    <recommendedName>
        <fullName evidence="1">RNA-directed DNA polymerase</fullName>
        <ecNumber evidence="1">2.7.7.49</ecNumber>
    </recommendedName>
</protein>
<reference evidence="12" key="1">
    <citation type="submission" date="2022-11" db="UniProtKB">
        <authorList>
            <consortium name="WormBaseParasite"/>
        </authorList>
    </citation>
    <scope>IDENTIFICATION</scope>
</reference>
<dbReference type="InterPro" id="IPR001584">
    <property type="entry name" value="Integrase_cat-core"/>
</dbReference>
<dbReference type="EC" id="2.7.7.49" evidence="1"/>
<feature type="compositionally biased region" description="Basic and acidic residues" evidence="8">
    <location>
        <begin position="523"/>
        <end position="536"/>
    </location>
</feature>
<accession>A0A914LHN9</accession>
<dbReference type="InterPro" id="IPR021109">
    <property type="entry name" value="Peptidase_aspartic_dom_sf"/>
</dbReference>
<dbReference type="WBParaSite" id="Minc3s00525g13739">
    <property type="protein sequence ID" value="Minc3s00525g13739"/>
    <property type="gene ID" value="Minc3s00525g13739"/>
</dbReference>
<dbReference type="PROSITE" id="PS50994">
    <property type="entry name" value="INTEGRASE"/>
    <property type="match status" value="1"/>
</dbReference>
<feature type="region of interest" description="Disordered" evidence="8">
    <location>
        <begin position="369"/>
        <end position="428"/>
    </location>
</feature>
<feature type="region of interest" description="Disordered" evidence="8">
    <location>
        <begin position="1144"/>
        <end position="1169"/>
    </location>
</feature>
<evidence type="ECO:0000256" key="1">
    <source>
        <dbReference type="ARBA" id="ARBA00012493"/>
    </source>
</evidence>
<dbReference type="Gene3D" id="3.10.10.10">
    <property type="entry name" value="HIV Type 1 Reverse Transcriptase, subunit A, domain 1"/>
    <property type="match status" value="1"/>
</dbReference>
<dbReference type="CDD" id="cd09274">
    <property type="entry name" value="RNase_HI_RT_Ty3"/>
    <property type="match status" value="1"/>
</dbReference>
<feature type="compositionally biased region" description="Low complexity" evidence="8">
    <location>
        <begin position="134"/>
        <end position="143"/>
    </location>
</feature>
<dbReference type="Gene3D" id="2.40.70.10">
    <property type="entry name" value="Acid Proteases"/>
    <property type="match status" value="1"/>
</dbReference>
<dbReference type="FunFam" id="3.30.70.270:FF:000020">
    <property type="entry name" value="Transposon Tf2-6 polyprotein-like Protein"/>
    <property type="match status" value="1"/>
</dbReference>
<dbReference type="InterPro" id="IPR041373">
    <property type="entry name" value="RT_RNaseH"/>
</dbReference>
<organism evidence="11 12">
    <name type="scientific">Meloidogyne incognita</name>
    <name type="common">Southern root-knot nematode worm</name>
    <name type="synonym">Oxyuris incognita</name>
    <dbReference type="NCBI Taxonomy" id="6306"/>
    <lineage>
        <taxon>Eukaryota</taxon>
        <taxon>Metazoa</taxon>
        <taxon>Ecdysozoa</taxon>
        <taxon>Nematoda</taxon>
        <taxon>Chromadorea</taxon>
        <taxon>Rhabditida</taxon>
        <taxon>Tylenchina</taxon>
        <taxon>Tylenchomorpha</taxon>
        <taxon>Tylenchoidea</taxon>
        <taxon>Meloidogynidae</taxon>
        <taxon>Meloidogyninae</taxon>
        <taxon>Meloidogyne</taxon>
        <taxon>Meloidogyne incognita group</taxon>
    </lineage>
</organism>
<dbReference type="SUPFAM" id="SSF50630">
    <property type="entry name" value="Acid proteases"/>
    <property type="match status" value="1"/>
</dbReference>
<dbReference type="InterPro" id="IPR036397">
    <property type="entry name" value="RNaseH_sf"/>
</dbReference>
<dbReference type="GO" id="GO:0042575">
    <property type="term" value="C:DNA polymerase complex"/>
    <property type="evidence" value="ECO:0007669"/>
    <property type="project" value="UniProtKB-ARBA"/>
</dbReference>
<dbReference type="InterPro" id="IPR050951">
    <property type="entry name" value="Retrovirus_Pol_polyprotein"/>
</dbReference>
<name>A0A914LHN9_MELIC</name>
<dbReference type="Proteomes" id="UP000887563">
    <property type="component" value="Unplaced"/>
</dbReference>
<feature type="region of interest" description="Disordered" evidence="8">
    <location>
        <begin position="517"/>
        <end position="536"/>
    </location>
</feature>
<feature type="domain" description="Integrase catalytic" evidence="10">
    <location>
        <begin position="2094"/>
        <end position="2258"/>
    </location>
</feature>
<evidence type="ECO:0000259" key="10">
    <source>
        <dbReference type="PROSITE" id="PS50994"/>
    </source>
</evidence>
<dbReference type="SUPFAM" id="SSF56672">
    <property type="entry name" value="DNA/RNA polymerases"/>
    <property type="match status" value="1"/>
</dbReference>